<organism evidence="7 8">
    <name type="scientific">Trichinella nelsoni</name>
    <dbReference type="NCBI Taxonomy" id="6336"/>
    <lineage>
        <taxon>Eukaryota</taxon>
        <taxon>Metazoa</taxon>
        <taxon>Ecdysozoa</taxon>
        <taxon>Nematoda</taxon>
        <taxon>Enoplea</taxon>
        <taxon>Dorylaimia</taxon>
        <taxon>Trichinellida</taxon>
        <taxon>Trichinellidae</taxon>
        <taxon>Trichinella</taxon>
    </lineage>
</organism>
<dbReference type="SUPFAM" id="SSF54211">
    <property type="entry name" value="Ribosomal protein S5 domain 2-like"/>
    <property type="match status" value="1"/>
</dbReference>
<dbReference type="InterPro" id="IPR019539">
    <property type="entry name" value="GalKase_N"/>
</dbReference>
<comment type="similarity">
    <text evidence="1">Belongs to the GHMP kinase family. GalK subfamily.</text>
</comment>
<evidence type="ECO:0000259" key="5">
    <source>
        <dbReference type="Pfam" id="PF08544"/>
    </source>
</evidence>
<accession>A0A0V0RXX6</accession>
<evidence type="ECO:0000256" key="2">
    <source>
        <dbReference type="ARBA" id="ARBA00022741"/>
    </source>
</evidence>
<dbReference type="PRINTS" id="PR00473">
    <property type="entry name" value="GALCTOKINASE"/>
</dbReference>
<dbReference type="PROSITE" id="PS00106">
    <property type="entry name" value="GALACTOKINASE"/>
    <property type="match status" value="1"/>
</dbReference>
<dbReference type="Pfam" id="PF10509">
    <property type="entry name" value="GalKase_gal_bdg"/>
    <property type="match status" value="1"/>
</dbReference>
<dbReference type="OrthoDB" id="187738at2759"/>
<proteinExistence type="inferred from homology"/>
<dbReference type="InterPro" id="IPR006204">
    <property type="entry name" value="GHMP_kinase_N_dom"/>
</dbReference>
<evidence type="ECO:0000259" key="6">
    <source>
        <dbReference type="Pfam" id="PF10509"/>
    </source>
</evidence>
<sequence>MESTNDVSQFSELLQAFRDRYNCEAEYVVKSPGRINIIGEHIDYCGYAVLPMAINECIYAAFSVNQHSEELIVCNTDTEYEPFEAILSCFTISCNNPCWKDYFLTGVQAAKGHVHDYQDEVGEDAEVKLAFRGFKAMISSKLPARAGLASSSALVCCAAACTMVAVGDGNFRTVTKETLAEFCSRCEKNAGVNGGSMDHFICFTAREGRAKYIQFKPLRLDDVTLPPKARFVVFHCGLESAKGAANSLFNKRVTECHLATKFIANVFRLDWRRMNTIKDVQDAVADVDENRFKEIALSAFGQDAYTVAEIISFLQCDECELEMLFYRRYPTKEQFYLKKRARHVIEESMRVKEFRSICDQFANGQLSEDLCLSKLGKLMDDSHHSCSYFYDCSCEELDFIQQMFKKFGAIGSRLTGAGWGGAVIALIDADRAESFQESIERYIEGSAFRSYKPFFVSPGQGLQIFSLPHN</sequence>
<protein>
    <submittedName>
        <fullName evidence="7">N-acetylgalactosamine kinase</fullName>
    </submittedName>
</protein>
<dbReference type="InterPro" id="IPR036554">
    <property type="entry name" value="GHMP_kinase_C_sf"/>
</dbReference>
<evidence type="ECO:0000313" key="8">
    <source>
        <dbReference type="Proteomes" id="UP000054630"/>
    </source>
</evidence>
<dbReference type="Proteomes" id="UP000054630">
    <property type="component" value="Unassembled WGS sequence"/>
</dbReference>
<gene>
    <name evidence="7" type="primary">Galk2</name>
    <name evidence="7" type="ORF">T07_13614</name>
</gene>
<evidence type="ECO:0000256" key="1">
    <source>
        <dbReference type="ARBA" id="ARBA00006566"/>
    </source>
</evidence>
<keyword evidence="7" id="KW-0418">Kinase</keyword>
<feature type="domain" description="GHMP kinase C-terminal" evidence="5">
    <location>
        <begin position="372"/>
        <end position="441"/>
    </location>
</feature>
<comment type="caution">
    <text evidence="7">The sequence shown here is derived from an EMBL/GenBank/DDBJ whole genome shotgun (WGS) entry which is preliminary data.</text>
</comment>
<dbReference type="AlphaFoldDB" id="A0A0V0RXX6"/>
<name>A0A0V0RXX6_9BILA</name>
<feature type="domain" description="Galactokinase N-terminal" evidence="6">
    <location>
        <begin position="15"/>
        <end position="63"/>
    </location>
</feature>
<dbReference type="Gene3D" id="1.20.1440.340">
    <property type="match status" value="1"/>
</dbReference>
<dbReference type="InterPro" id="IPR014721">
    <property type="entry name" value="Ribsml_uS5_D2-typ_fold_subgr"/>
</dbReference>
<dbReference type="InterPro" id="IPR013750">
    <property type="entry name" value="GHMP_kinase_C_dom"/>
</dbReference>
<dbReference type="InterPro" id="IPR000705">
    <property type="entry name" value="Galactokinase"/>
</dbReference>
<dbReference type="GO" id="GO:0004335">
    <property type="term" value="F:galactokinase activity"/>
    <property type="evidence" value="ECO:0007669"/>
    <property type="project" value="InterPro"/>
</dbReference>
<dbReference type="Pfam" id="PF08544">
    <property type="entry name" value="GHMP_kinases_C"/>
    <property type="match status" value="1"/>
</dbReference>
<dbReference type="Gene3D" id="3.30.70.3170">
    <property type="match status" value="1"/>
</dbReference>
<evidence type="ECO:0000259" key="4">
    <source>
        <dbReference type="Pfam" id="PF00288"/>
    </source>
</evidence>
<dbReference type="PRINTS" id="PR00959">
    <property type="entry name" value="MEVGALKINASE"/>
</dbReference>
<keyword evidence="2" id="KW-0547">Nucleotide-binding</keyword>
<keyword evidence="7" id="KW-0808">Transferase</keyword>
<dbReference type="GO" id="GO:0006012">
    <property type="term" value="P:galactose metabolic process"/>
    <property type="evidence" value="ECO:0007669"/>
    <property type="project" value="InterPro"/>
</dbReference>
<dbReference type="SUPFAM" id="SSF55060">
    <property type="entry name" value="GHMP Kinase, C-terminal domain"/>
    <property type="match status" value="1"/>
</dbReference>
<dbReference type="InterPro" id="IPR019741">
    <property type="entry name" value="Galactokinase_CS"/>
</dbReference>
<dbReference type="PIRSF" id="PIRSF000530">
    <property type="entry name" value="Galactokinase"/>
    <property type="match status" value="1"/>
</dbReference>
<dbReference type="GO" id="GO:0005524">
    <property type="term" value="F:ATP binding"/>
    <property type="evidence" value="ECO:0007669"/>
    <property type="project" value="UniProtKB-KW"/>
</dbReference>
<dbReference type="Pfam" id="PF00288">
    <property type="entry name" value="GHMP_kinases_N"/>
    <property type="match status" value="1"/>
</dbReference>
<dbReference type="PANTHER" id="PTHR10457:SF7">
    <property type="entry name" value="GALACTOKINASE-RELATED"/>
    <property type="match status" value="1"/>
</dbReference>
<keyword evidence="3" id="KW-0067">ATP-binding</keyword>
<reference evidence="7 8" key="1">
    <citation type="submission" date="2015-01" db="EMBL/GenBank/DDBJ databases">
        <title>Evolution of Trichinella species and genotypes.</title>
        <authorList>
            <person name="Korhonen P.K."/>
            <person name="Edoardo P."/>
            <person name="Giuseppe L.R."/>
            <person name="Gasser R.B."/>
        </authorList>
    </citation>
    <scope>NUCLEOTIDE SEQUENCE [LARGE SCALE GENOMIC DNA]</scope>
    <source>
        <strain evidence="7">ISS37</strain>
    </source>
</reference>
<dbReference type="PANTHER" id="PTHR10457">
    <property type="entry name" value="MEVALONATE KINASE/GALACTOKINASE"/>
    <property type="match status" value="1"/>
</dbReference>
<dbReference type="InterPro" id="IPR006206">
    <property type="entry name" value="Mevalonate/galactokinase"/>
</dbReference>
<dbReference type="STRING" id="6336.A0A0V0RXX6"/>
<keyword evidence="8" id="KW-1185">Reference proteome</keyword>
<dbReference type="GO" id="GO:0005829">
    <property type="term" value="C:cytosol"/>
    <property type="evidence" value="ECO:0007669"/>
    <property type="project" value="TreeGrafter"/>
</dbReference>
<dbReference type="InterPro" id="IPR020568">
    <property type="entry name" value="Ribosomal_Su5_D2-typ_SF"/>
</dbReference>
<dbReference type="EMBL" id="JYDL01000064">
    <property type="protein sequence ID" value="KRX19082.1"/>
    <property type="molecule type" value="Genomic_DNA"/>
</dbReference>
<evidence type="ECO:0000313" key="7">
    <source>
        <dbReference type="EMBL" id="KRX19082.1"/>
    </source>
</evidence>
<feature type="domain" description="GHMP kinase N-terminal" evidence="4">
    <location>
        <begin position="126"/>
        <end position="203"/>
    </location>
</feature>
<evidence type="ECO:0000256" key="3">
    <source>
        <dbReference type="ARBA" id="ARBA00022840"/>
    </source>
</evidence>
<dbReference type="Gene3D" id="3.30.230.10">
    <property type="match status" value="1"/>
</dbReference>